<feature type="region of interest" description="Disordered" evidence="1">
    <location>
        <begin position="230"/>
        <end position="255"/>
    </location>
</feature>
<keyword evidence="2" id="KW-0472">Membrane</keyword>
<dbReference type="InterPro" id="IPR013783">
    <property type="entry name" value="Ig-like_fold"/>
</dbReference>
<dbReference type="Gene3D" id="2.60.40.10">
    <property type="entry name" value="Immunoglobulins"/>
    <property type="match status" value="1"/>
</dbReference>
<evidence type="ECO:0000313" key="3">
    <source>
        <dbReference type="EMBL" id="MFC4909325.1"/>
    </source>
</evidence>
<evidence type="ECO:0000256" key="2">
    <source>
        <dbReference type="SAM" id="Phobius"/>
    </source>
</evidence>
<dbReference type="Proteomes" id="UP001595872">
    <property type="component" value="Unassembled WGS sequence"/>
</dbReference>
<sequence>MHDSRQGAAAGGQSARPLVVAVLTAVAGSVLTTLLASGAGAPPVGTLVATVAGAAIPPLIATAGPFHALRLSVAVLAAAIGLAIAYGGFSLTYGVSGDKPGNLPLPGGAAKSTGRASGRASGGSGGPVLTESGAGPGIEVNPDSVELTCVGRGQGCLKTVTVRSTGKAPLRIGNVLSESEGVRVAAGECAHRSLARDASCTVSIWLIAEGPPTRVVIHQNLPGKPSYVRVVRSSGPSSPDGSPPQMPEASPSPTG</sequence>
<feature type="transmembrane region" description="Helical" evidence="2">
    <location>
        <begin position="73"/>
        <end position="95"/>
    </location>
</feature>
<organism evidence="3 4">
    <name type="scientific">Actinomadura gamaensis</name>
    <dbReference type="NCBI Taxonomy" id="1763541"/>
    <lineage>
        <taxon>Bacteria</taxon>
        <taxon>Bacillati</taxon>
        <taxon>Actinomycetota</taxon>
        <taxon>Actinomycetes</taxon>
        <taxon>Streptosporangiales</taxon>
        <taxon>Thermomonosporaceae</taxon>
        <taxon>Actinomadura</taxon>
    </lineage>
</organism>
<feature type="transmembrane region" description="Helical" evidence="2">
    <location>
        <begin position="20"/>
        <end position="41"/>
    </location>
</feature>
<feature type="compositionally biased region" description="Low complexity" evidence="1">
    <location>
        <begin position="107"/>
        <end position="119"/>
    </location>
</feature>
<accession>A0ABV9U1Q5</accession>
<name>A0ABV9U1Q5_9ACTN</name>
<evidence type="ECO:0000256" key="1">
    <source>
        <dbReference type="SAM" id="MobiDB-lite"/>
    </source>
</evidence>
<proteinExistence type="predicted"/>
<keyword evidence="2" id="KW-1133">Transmembrane helix</keyword>
<dbReference type="RefSeq" id="WP_378256747.1">
    <property type="nucleotide sequence ID" value="NZ_JBHSIT010000005.1"/>
</dbReference>
<dbReference type="EMBL" id="JBHSIT010000005">
    <property type="protein sequence ID" value="MFC4909325.1"/>
    <property type="molecule type" value="Genomic_DNA"/>
</dbReference>
<keyword evidence="4" id="KW-1185">Reference proteome</keyword>
<keyword evidence="2" id="KW-0812">Transmembrane</keyword>
<feature type="region of interest" description="Disordered" evidence="1">
    <location>
        <begin position="104"/>
        <end position="137"/>
    </location>
</feature>
<comment type="caution">
    <text evidence="3">The sequence shown here is derived from an EMBL/GenBank/DDBJ whole genome shotgun (WGS) entry which is preliminary data.</text>
</comment>
<feature type="compositionally biased region" description="Low complexity" evidence="1">
    <location>
        <begin position="230"/>
        <end position="240"/>
    </location>
</feature>
<feature type="transmembrane region" description="Helical" evidence="2">
    <location>
        <begin position="47"/>
        <end position="66"/>
    </location>
</feature>
<evidence type="ECO:0000313" key="4">
    <source>
        <dbReference type="Proteomes" id="UP001595872"/>
    </source>
</evidence>
<reference evidence="4" key="1">
    <citation type="journal article" date="2019" name="Int. J. Syst. Evol. Microbiol.">
        <title>The Global Catalogue of Microorganisms (GCM) 10K type strain sequencing project: providing services to taxonomists for standard genome sequencing and annotation.</title>
        <authorList>
            <consortium name="The Broad Institute Genomics Platform"/>
            <consortium name="The Broad Institute Genome Sequencing Center for Infectious Disease"/>
            <person name="Wu L."/>
            <person name="Ma J."/>
        </authorList>
    </citation>
    <scope>NUCLEOTIDE SEQUENCE [LARGE SCALE GENOMIC DNA]</scope>
    <source>
        <strain evidence="4">KLKA75</strain>
    </source>
</reference>
<protein>
    <submittedName>
        <fullName evidence="3">Uncharacterized protein</fullName>
    </submittedName>
</protein>
<gene>
    <name evidence="3" type="ORF">ACFPCY_18530</name>
</gene>